<organism evidence="4 5">
    <name type="scientific">Hydnum rufescens UP504</name>
    <dbReference type="NCBI Taxonomy" id="1448309"/>
    <lineage>
        <taxon>Eukaryota</taxon>
        <taxon>Fungi</taxon>
        <taxon>Dikarya</taxon>
        <taxon>Basidiomycota</taxon>
        <taxon>Agaricomycotina</taxon>
        <taxon>Agaricomycetes</taxon>
        <taxon>Cantharellales</taxon>
        <taxon>Hydnaceae</taxon>
        <taxon>Hydnum</taxon>
    </lineage>
</organism>
<feature type="domain" description="PEX14-like helix-turn-helix" evidence="3">
    <location>
        <begin position="3"/>
        <end position="71"/>
    </location>
</feature>
<proteinExistence type="predicted"/>
<keyword evidence="5" id="KW-1185">Reference proteome</keyword>
<dbReference type="OrthoDB" id="9936937at2759"/>
<evidence type="ECO:0000313" key="4">
    <source>
        <dbReference type="EMBL" id="KAF9518138.1"/>
    </source>
</evidence>
<accession>A0A9P6E0Q6</accession>
<feature type="region of interest" description="Disordered" evidence="1">
    <location>
        <begin position="68"/>
        <end position="115"/>
    </location>
</feature>
<dbReference type="InterPro" id="IPR040554">
    <property type="entry name" value="KPWE_PEX14_dom"/>
</dbReference>
<reference evidence="4" key="1">
    <citation type="journal article" date="2020" name="Nat. Commun.">
        <title>Large-scale genome sequencing of mycorrhizal fungi provides insights into the early evolution of symbiotic traits.</title>
        <authorList>
            <person name="Miyauchi S."/>
            <person name="Kiss E."/>
            <person name="Kuo A."/>
            <person name="Drula E."/>
            <person name="Kohler A."/>
            <person name="Sanchez-Garcia M."/>
            <person name="Morin E."/>
            <person name="Andreopoulos B."/>
            <person name="Barry K.W."/>
            <person name="Bonito G."/>
            <person name="Buee M."/>
            <person name="Carver A."/>
            <person name="Chen C."/>
            <person name="Cichocki N."/>
            <person name="Clum A."/>
            <person name="Culley D."/>
            <person name="Crous P.W."/>
            <person name="Fauchery L."/>
            <person name="Girlanda M."/>
            <person name="Hayes R.D."/>
            <person name="Keri Z."/>
            <person name="LaButti K."/>
            <person name="Lipzen A."/>
            <person name="Lombard V."/>
            <person name="Magnuson J."/>
            <person name="Maillard F."/>
            <person name="Murat C."/>
            <person name="Nolan M."/>
            <person name="Ohm R.A."/>
            <person name="Pangilinan J."/>
            <person name="Pereira M.F."/>
            <person name="Perotto S."/>
            <person name="Peter M."/>
            <person name="Pfister S."/>
            <person name="Riley R."/>
            <person name="Sitrit Y."/>
            <person name="Stielow J.B."/>
            <person name="Szollosi G."/>
            <person name="Zifcakova L."/>
            <person name="Stursova M."/>
            <person name="Spatafora J.W."/>
            <person name="Tedersoo L."/>
            <person name="Vaario L.M."/>
            <person name="Yamada A."/>
            <person name="Yan M."/>
            <person name="Wang P."/>
            <person name="Xu J."/>
            <person name="Bruns T."/>
            <person name="Baldrian P."/>
            <person name="Vilgalys R."/>
            <person name="Dunand C."/>
            <person name="Henrissat B."/>
            <person name="Grigoriev I.V."/>
            <person name="Hibbett D."/>
            <person name="Nagy L.G."/>
            <person name="Martin F.M."/>
        </authorList>
    </citation>
    <scope>NUCLEOTIDE SEQUENCE</scope>
    <source>
        <strain evidence="4">UP504</strain>
    </source>
</reference>
<dbReference type="EMBL" id="MU128927">
    <property type="protein sequence ID" value="KAF9518138.1"/>
    <property type="molecule type" value="Genomic_DNA"/>
</dbReference>
<dbReference type="AlphaFoldDB" id="A0A9P6E0Q6"/>
<comment type="caution">
    <text evidence="4">The sequence shown here is derived from an EMBL/GenBank/DDBJ whole genome shotgun (WGS) entry which is preliminary data.</text>
</comment>
<feature type="compositionally biased region" description="Polar residues" evidence="1">
    <location>
        <begin position="99"/>
        <end position="112"/>
    </location>
</feature>
<evidence type="ECO:0000259" key="3">
    <source>
        <dbReference type="Pfam" id="PF25871"/>
    </source>
</evidence>
<dbReference type="PANTHER" id="PTHR36855:SF1">
    <property type="entry name" value="PEROXISOME MEMBRANE ANCHOR PROTEIN PEX14P N-TERMINAL DOMAIN-CONTAINING PROTEIN"/>
    <property type="match status" value="1"/>
</dbReference>
<evidence type="ECO:0000313" key="5">
    <source>
        <dbReference type="Proteomes" id="UP000886523"/>
    </source>
</evidence>
<protein>
    <submittedName>
        <fullName evidence="4">Uncharacterized protein</fullName>
    </submittedName>
</protein>
<evidence type="ECO:0000256" key="1">
    <source>
        <dbReference type="SAM" id="MobiDB-lite"/>
    </source>
</evidence>
<feature type="compositionally biased region" description="Polar residues" evidence="1">
    <location>
        <begin position="168"/>
        <end position="182"/>
    </location>
</feature>
<name>A0A9P6E0Q6_9AGAM</name>
<dbReference type="Proteomes" id="UP000886523">
    <property type="component" value="Unassembled WGS sequence"/>
</dbReference>
<dbReference type="Pfam" id="PF17733">
    <property type="entry name" value="KPWE_dom"/>
    <property type="match status" value="1"/>
</dbReference>
<feature type="region of interest" description="Disordered" evidence="1">
    <location>
        <begin position="155"/>
        <end position="182"/>
    </location>
</feature>
<evidence type="ECO:0000259" key="2">
    <source>
        <dbReference type="Pfam" id="PF17733"/>
    </source>
</evidence>
<dbReference type="InterPro" id="IPR058841">
    <property type="entry name" value="HTH_76"/>
</dbReference>
<feature type="domain" description="Peroxisomal membrane protein PEX14-like KPWE" evidence="2">
    <location>
        <begin position="119"/>
        <end position="168"/>
    </location>
</feature>
<gene>
    <name evidence="4" type="ORF">BS47DRAFT_1338731</name>
</gene>
<sequence length="182" mass="19792">MASIFESFAQYPFSSDPVFQSGLATIIQPLAGKPEQEVNEVIGRAKAFYFSKTAGVDIKWEDYLRYREQHPPPQSGTDHDDRPETQIHTRAAADLVHNSPRSTNAVPSSASSAGVDGAPAPLSFAKLADLIGSGQLHLIPNNDIIPNGLNTAEPSLSRAQVRRKPWETGQQDTQQQTAELTV</sequence>
<dbReference type="PANTHER" id="PTHR36855">
    <property type="entry name" value="CHROMOSOME 10, WHOLE GENOME SHOTGUN SEQUENCE"/>
    <property type="match status" value="1"/>
</dbReference>
<feature type="compositionally biased region" description="Basic and acidic residues" evidence="1">
    <location>
        <begin position="77"/>
        <end position="87"/>
    </location>
</feature>
<dbReference type="Pfam" id="PF25871">
    <property type="entry name" value="HTH_76"/>
    <property type="match status" value="1"/>
</dbReference>